<feature type="signal peptide" evidence="1">
    <location>
        <begin position="1"/>
        <end position="22"/>
    </location>
</feature>
<dbReference type="Proteomes" id="UP000095287">
    <property type="component" value="Unplaced"/>
</dbReference>
<dbReference type="WBParaSite" id="L893_g28400.t1">
    <property type="protein sequence ID" value="L893_g28400.t1"/>
    <property type="gene ID" value="L893_g28400"/>
</dbReference>
<name>A0A1I7ZPR9_9BILA</name>
<sequence>MRNTMSLLYFLKLLPLCMRVLTEGVFYNDTDDFKYPYYPCEWTGCFPSWRFDQCERSYMNATKWEWCVRFMSKREYCCPPEDMAPLDLVASQDE</sequence>
<organism evidence="2 3">
    <name type="scientific">Steinernema glaseri</name>
    <dbReference type="NCBI Taxonomy" id="37863"/>
    <lineage>
        <taxon>Eukaryota</taxon>
        <taxon>Metazoa</taxon>
        <taxon>Ecdysozoa</taxon>
        <taxon>Nematoda</taxon>
        <taxon>Chromadorea</taxon>
        <taxon>Rhabditida</taxon>
        <taxon>Tylenchina</taxon>
        <taxon>Panagrolaimomorpha</taxon>
        <taxon>Strongyloidoidea</taxon>
        <taxon>Steinernematidae</taxon>
        <taxon>Steinernema</taxon>
    </lineage>
</organism>
<feature type="chain" id="PRO_5009313767" evidence="1">
    <location>
        <begin position="23"/>
        <end position="94"/>
    </location>
</feature>
<evidence type="ECO:0000313" key="3">
    <source>
        <dbReference type="WBParaSite" id="L893_g28400.t1"/>
    </source>
</evidence>
<reference evidence="3" key="1">
    <citation type="submission" date="2016-11" db="UniProtKB">
        <authorList>
            <consortium name="WormBaseParasite"/>
        </authorList>
    </citation>
    <scope>IDENTIFICATION</scope>
</reference>
<evidence type="ECO:0000256" key="1">
    <source>
        <dbReference type="SAM" id="SignalP"/>
    </source>
</evidence>
<evidence type="ECO:0000313" key="2">
    <source>
        <dbReference type="Proteomes" id="UP000095287"/>
    </source>
</evidence>
<keyword evidence="2" id="KW-1185">Reference proteome</keyword>
<dbReference type="AlphaFoldDB" id="A0A1I7ZPR9"/>
<protein>
    <submittedName>
        <fullName evidence="3">Secreted protein</fullName>
    </submittedName>
</protein>
<keyword evidence="1" id="KW-0732">Signal</keyword>
<proteinExistence type="predicted"/>
<accession>A0A1I7ZPR9</accession>